<dbReference type="RefSeq" id="XP_002931899.3">
    <property type="nucleotide sequence ID" value="XM_002931853.5"/>
</dbReference>
<keyword evidence="14" id="KW-0413">Isomerase</keyword>
<dbReference type="GO" id="GO:0000724">
    <property type="term" value="P:double-strand break repair via homologous recombination"/>
    <property type="evidence" value="ECO:0000318"/>
    <property type="project" value="GO_Central"/>
</dbReference>
<keyword evidence="12" id="KW-0238">DNA-binding</keyword>
<gene>
    <name evidence="24 26 27" type="primary">fbh1</name>
</gene>
<dbReference type="GeneID" id="100489663"/>
<evidence type="ECO:0000256" key="20">
    <source>
        <dbReference type="ARBA" id="ARBA00075040"/>
    </source>
</evidence>
<evidence type="ECO:0000256" key="21">
    <source>
        <dbReference type="ARBA" id="ARBA00079567"/>
    </source>
</evidence>
<evidence type="ECO:0000313" key="25">
    <source>
        <dbReference type="Proteomes" id="UP000008143"/>
    </source>
</evidence>
<dbReference type="Bgee" id="ENSXETG00000018125">
    <property type="expression patterns" value="Expressed in ovary and 14 other cell types or tissues"/>
</dbReference>
<dbReference type="SUPFAM" id="SSF81383">
    <property type="entry name" value="F-box domain"/>
    <property type="match status" value="1"/>
</dbReference>
<dbReference type="Pfam" id="PF13361">
    <property type="entry name" value="UvrD_C"/>
    <property type="match status" value="1"/>
</dbReference>
<dbReference type="CTD" id="84893"/>
<keyword evidence="11" id="KW-0067">ATP-binding</keyword>
<comment type="catalytic activity">
    <reaction evidence="18">
        <text>ATP + H2O = ADP + phosphate + H(+)</text>
        <dbReference type="Rhea" id="RHEA:13065"/>
        <dbReference type="ChEBI" id="CHEBI:15377"/>
        <dbReference type="ChEBI" id="CHEBI:15378"/>
        <dbReference type="ChEBI" id="CHEBI:30616"/>
        <dbReference type="ChEBI" id="CHEBI:43474"/>
        <dbReference type="ChEBI" id="CHEBI:456216"/>
        <dbReference type="EC" id="5.6.2.4"/>
    </reaction>
</comment>
<evidence type="ECO:0000256" key="18">
    <source>
        <dbReference type="ARBA" id="ARBA00048988"/>
    </source>
</evidence>
<keyword evidence="9" id="KW-0378">Hydrolase</keyword>
<evidence type="ECO:0000313" key="27">
    <source>
        <dbReference type="Xenbase" id="XB-GENE-980595"/>
    </source>
</evidence>
<dbReference type="InterPro" id="IPR027417">
    <property type="entry name" value="P-loop_NTPase"/>
</dbReference>
<feature type="region of interest" description="Disordered" evidence="22">
    <location>
        <begin position="120"/>
        <end position="142"/>
    </location>
</feature>
<dbReference type="GO" id="GO:0043138">
    <property type="term" value="F:3'-5' DNA helicase activity"/>
    <property type="evidence" value="ECO:0000318"/>
    <property type="project" value="GO_Central"/>
</dbReference>
<keyword evidence="5" id="KW-0158">Chromosome</keyword>
<comment type="subcellular location">
    <subcellularLocation>
        <location evidence="2">Chromosome</location>
    </subcellularLocation>
    <subcellularLocation>
        <location evidence="1">Nucleus</location>
    </subcellularLocation>
</comment>
<dbReference type="PANTHER" id="PTHR11070:SF30">
    <property type="entry name" value="F-BOX DNA HELICASE 1"/>
    <property type="match status" value="1"/>
</dbReference>
<evidence type="ECO:0000256" key="16">
    <source>
        <dbReference type="ARBA" id="ARBA00034617"/>
    </source>
</evidence>
<evidence type="ECO:0000256" key="4">
    <source>
        <dbReference type="ARBA" id="ARBA00009922"/>
    </source>
</evidence>
<feature type="domain" description="F-box" evidence="23">
    <location>
        <begin position="178"/>
        <end position="227"/>
    </location>
</feature>
<evidence type="ECO:0000256" key="3">
    <source>
        <dbReference type="ARBA" id="ARBA00004906"/>
    </source>
</evidence>
<evidence type="ECO:0000256" key="15">
    <source>
        <dbReference type="ARBA" id="ARBA00023242"/>
    </source>
</evidence>
<comment type="similarity">
    <text evidence="4">Belongs to the helicase family. UvrD subfamily.</text>
</comment>
<dbReference type="FunFam" id="1.20.1280.50:FF:000011">
    <property type="entry name" value="F-box DNA helicase 1"/>
    <property type="match status" value="1"/>
</dbReference>
<evidence type="ECO:0000256" key="1">
    <source>
        <dbReference type="ARBA" id="ARBA00004123"/>
    </source>
</evidence>
<evidence type="ECO:0000256" key="17">
    <source>
        <dbReference type="ARBA" id="ARBA00034808"/>
    </source>
</evidence>
<dbReference type="PROSITE" id="PS50181">
    <property type="entry name" value="FBOX"/>
    <property type="match status" value="1"/>
</dbReference>
<evidence type="ECO:0000259" key="23">
    <source>
        <dbReference type="PROSITE" id="PS50181"/>
    </source>
</evidence>
<dbReference type="OMA" id="CERCVWT"/>
<keyword evidence="10 26" id="KW-0347">Helicase</keyword>
<keyword evidence="13" id="KW-0234">DNA repair</keyword>
<reference evidence="24" key="2">
    <citation type="submission" date="2020-05" db="UniProtKB">
        <authorList>
            <consortium name="Ensembl"/>
        </authorList>
    </citation>
    <scope>IDENTIFICATION</scope>
</reference>
<dbReference type="EC" id="5.6.2.4" evidence="17"/>
<evidence type="ECO:0000256" key="5">
    <source>
        <dbReference type="ARBA" id="ARBA00022454"/>
    </source>
</evidence>
<reference evidence="24" key="1">
    <citation type="journal article" date="2010" name="Science">
        <title>The genome of the Western clawed frog Xenopus tropicalis.</title>
        <authorList>
            <person name="Hellsten U."/>
            <person name="Harland R.M."/>
            <person name="Gilchrist M.J."/>
            <person name="Hendrix D."/>
            <person name="Jurka J."/>
            <person name="Kapitonov V."/>
            <person name="Ovcharenko I."/>
            <person name="Putnam N.H."/>
            <person name="Shu S."/>
            <person name="Taher L."/>
            <person name="Blitz I.L."/>
            <person name="Blumberg B."/>
            <person name="Dichmann D.S."/>
            <person name="Dubchak I."/>
            <person name="Amaya E."/>
            <person name="Detter J.C."/>
            <person name="Fletcher R."/>
            <person name="Gerhard D.S."/>
            <person name="Goodstein D."/>
            <person name="Graves T."/>
            <person name="Grigoriev I.V."/>
            <person name="Grimwood J."/>
            <person name="Kawashima T."/>
            <person name="Lindquist E."/>
            <person name="Lucas S.M."/>
            <person name="Mead P.E."/>
            <person name="Mitros T."/>
            <person name="Ogino H."/>
            <person name="Ohta Y."/>
            <person name="Poliakov A.V."/>
            <person name="Pollet N."/>
            <person name="Robert J."/>
            <person name="Salamov A."/>
            <person name="Sater A.K."/>
            <person name="Schmutz J."/>
            <person name="Terry A."/>
            <person name="Vize P.D."/>
            <person name="Warren W.C."/>
            <person name="Wells D."/>
            <person name="Wills A."/>
            <person name="Wilson R.K."/>
            <person name="Zimmerman L.B."/>
            <person name="Zorn A.M."/>
            <person name="Grainger R."/>
            <person name="Grammer T."/>
            <person name="Khokha M.K."/>
            <person name="Richardson P.M."/>
            <person name="Rokhsar D.S."/>
        </authorList>
    </citation>
    <scope>NUCLEOTIDE SEQUENCE [LARGE SCALE GENOMIC DNA]</scope>
    <source>
        <strain evidence="24">Nigerian</strain>
    </source>
</reference>
<dbReference type="Xenbase" id="XB-GENE-980595">
    <property type="gene designation" value="fbh1"/>
</dbReference>
<dbReference type="GeneTree" id="ENSGT00390000011669"/>
<evidence type="ECO:0000256" key="14">
    <source>
        <dbReference type="ARBA" id="ARBA00023235"/>
    </source>
</evidence>
<dbReference type="GO" id="GO:0005634">
    <property type="term" value="C:nucleus"/>
    <property type="evidence" value="ECO:0000318"/>
    <property type="project" value="GO_Central"/>
</dbReference>
<dbReference type="InterPro" id="IPR014017">
    <property type="entry name" value="DNA_helicase_UvrD-like_C"/>
</dbReference>
<feature type="compositionally biased region" description="Low complexity" evidence="22">
    <location>
        <begin position="121"/>
        <end position="142"/>
    </location>
</feature>
<dbReference type="OrthoDB" id="1470711at2759"/>
<dbReference type="InterPro" id="IPR036047">
    <property type="entry name" value="F-box-like_dom_sf"/>
</dbReference>
<dbReference type="Gene3D" id="1.20.1280.50">
    <property type="match status" value="1"/>
</dbReference>
<dbReference type="GO" id="GO:0003677">
    <property type="term" value="F:DNA binding"/>
    <property type="evidence" value="ECO:0007669"/>
    <property type="project" value="UniProtKB-KW"/>
</dbReference>
<keyword evidence="8" id="KW-0833">Ubl conjugation pathway</keyword>
<evidence type="ECO:0000256" key="7">
    <source>
        <dbReference type="ARBA" id="ARBA00022763"/>
    </source>
</evidence>
<dbReference type="Ensembl" id="ENSXETT00000102951">
    <property type="protein sequence ID" value="ENSXETP00000088136"/>
    <property type="gene ID" value="ENSXETG00000018125"/>
</dbReference>
<dbReference type="GO" id="GO:0005694">
    <property type="term" value="C:chromosome"/>
    <property type="evidence" value="ECO:0007669"/>
    <property type="project" value="UniProtKB-SubCell"/>
</dbReference>
<dbReference type="Pfam" id="PF12937">
    <property type="entry name" value="F-box-like"/>
    <property type="match status" value="1"/>
</dbReference>
<dbReference type="CDD" id="cd22095">
    <property type="entry name" value="F-box_FBXO18"/>
    <property type="match status" value="1"/>
</dbReference>
<dbReference type="SMART" id="SM00256">
    <property type="entry name" value="FBOX"/>
    <property type="match status" value="1"/>
</dbReference>
<feature type="region of interest" description="Disordered" evidence="22">
    <location>
        <begin position="49"/>
        <end position="75"/>
    </location>
</feature>
<dbReference type="InterPro" id="IPR001810">
    <property type="entry name" value="F-box_dom"/>
</dbReference>
<keyword evidence="25" id="KW-1185">Reference proteome</keyword>
<dbReference type="Gene3D" id="3.40.50.300">
    <property type="entry name" value="P-loop containing nucleotide triphosphate hydrolases"/>
    <property type="match status" value="2"/>
</dbReference>
<dbReference type="KEGG" id="xtr:100489663"/>
<dbReference type="GO" id="GO:0031297">
    <property type="term" value="P:replication fork processing"/>
    <property type="evidence" value="ECO:0000318"/>
    <property type="project" value="GO_Central"/>
</dbReference>
<keyword evidence="15" id="KW-0539">Nucleus</keyword>
<comment type="pathway">
    <text evidence="3">Protein modification; protein ubiquitination.</text>
</comment>
<keyword evidence="6" id="KW-0547">Nucleotide-binding</keyword>
<protein>
    <recommendedName>
        <fullName evidence="19">F-box DNA helicase 1</fullName>
        <ecNumber evidence="17">5.6.2.4</ecNumber>
    </recommendedName>
    <alternativeName>
        <fullName evidence="21">DNA 3'-5' helicase 1</fullName>
    </alternativeName>
    <alternativeName>
        <fullName evidence="20">F-box only protein 18</fullName>
    </alternativeName>
</protein>
<dbReference type="Proteomes" id="UP000008143">
    <property type="component" value="Chromosome 3"/>
</dbReference>
<dbReference type="AGR" id="Xenbase:XB-GENE-980595"/>
<evidence type="ECO:0000256" key="2">
    <source>
        <dbReference type="ARBA" id="ARBA00004286"/>
    </source>
</evidence>
<evidence type="ECO:0000313" key="24">
    <source>
        <dbReference type="Ensembl" id="ENSXETP00000088136"/>
    </source>
</evidence>
<evidence type="ECO:0000256" key="13">
    <source>
        <dbReference type="ARBA" id="ARBA00023204"/>
    </source>
</evidence>
<dbReference type="PANTHER" id="PTHR11070">
    <property type="entry name" value="UVRD / RECB / PCRA DNA HELICASE FAMILY MEMBER"/>
    <property type="match status" value="1"/>
</dbReference>
<evidence type="ECO:0000256" key="8">
    <source>
        <dbReference type="ARBA" id="ARBA00022786"/>
    </source>
</evidence>
<evidence type="ECO:0000256" key="10">
    <source>
        <dbReference type="ARBA" id="ARBA00022806"/>
    </source>
</evidence>
<proteinExistence type="inferred from homology"/>
<evidence type="ECO:0000256" key="12">
    <source>
        <dbReference type="ARBA" id="ARBA00023125"/>
    </source>
</evidence>
<dbReference type="InterPro" id="IPR000212">
    <property type="entry name" value="DNA_helicase_UvrD/REP"/>
</dbReference>
<dbReference type="InterPro" id="IPR014016">
    <property type="entry name" value="UvrD-like_ATP-bd"/>
</dbReference>
<sequence length="1008" mass="115446">MSSVKRRKHLTEWECQDLAQSYEGSSALTQPFSQRRSNRDLNLGLYPWTKKERSARGQTSGSFLHKSSTNRSQTPVAEMNEVLPDDLFDEIDDNAMLCVDEEDFLSTQLSSNRKRTFTLMQSQSQNSHSSYSDEITPSSSSLLEENEDNDEEIVCLLDLLPSSHYGLLGVTNEEDKSWGNINQFPRELLQCIFSFLPVVDLYMNVSLVCKEWRTVVNDPLFIPWKKLYHQYLVKNKEAMVKVESILKKNGIIRENELCVLNLIKYFTSLRSPRSTDQRAIMVCLRYHHLYPLAEACVINRLPELGNTAETINPWAVFAVIVLLSGTVSDIQKLIRGVLKSTVRFTEITEAFYCFATLLYAMRQEDILISNRIYYNVIYCLYLQENSCAPPKTFPFKSEQRPTLNLTKEQRQIINHDIAPGQVVKIMAFAGTGKTSTLIKYAESRPHLQFLYATFNRSIAEHAALLFPRNVKCRTFHSLAFTQTGVLYKNRNKLNHSKLTPFAVNFVLPEKMAGFIRAKLVVKTLETFFSSADENIDVEHVPIWCKNNRGNQVLVTEEEKLFTVREASKIWREMKLLKETRQFAYKMTPDGYLKLWQLRRPRLTGYHAVFVDEAQDCTPAIMDVVLSQPCGKIFVGDPHQQIYTFRGAVNALCEVPHTHIFYLTQSFRFGAEIAYVGATVLDAFKKVRNKTLVGGFQEGNINGQSQEKPAILCRTNSCVFDEAVRVTEGEKPAQIHIIGGPKNFGLNRILDIWILLQPESERQRKQLFIEDSYIRMWAKKGGFSALKMYAVSSEDKELEAKITVVEKYRNRIPELVNRIISCHKDDEKQADFILGTVHKAKGMEFETVQLTDDFFKIPAARHNLERLNINITNCVSGEDEWNLLYVAITRAKKNLIMTKSIENIMTLTGEYFLRAELSSLVLKDGPVQCALKHCNNSLLEDAVLTLKKFPMIYSDKSEDEGGYICHACVQQRIGPLTSLMVCPERVKSMKINVENVQLPRNFQLLLEAF</sequence>
<dbReference type="GO" id="GO:0016787">
    <property type="term" value="F:hydrolase activity"/>
    <property type="evidence" value="ECO:0007669"/>
    <property type="project" value="UniProtKB-KW"/>
</dbReference>
<feature type="compositionally biased region" description="Polar residues" evidence="22">
    <location>
        <begin position="56"/>
        <end position="75"/>
    </location>
</feature>
<organism evidence="24">
    <name type="scientific">Xenopus tropicalis</name>
    <name type="common">Western clawed frog</name>
    <name type="synonym">Silurana tropicalis</name>
    <dbReference type="NCBI Taxonomy" id="8364"/>
    <lineage>
        <taxon>Eukaryota</taxon>
        <taxon>Metazoa</taxon>
        <taxon>Chordata</taxon>
        <taxon>Craniata</taxon>
        <taxon>Vertebrata</taxon>
        <taxon>Euteleostomi</taxon>
        <taxon>Amphibia</taxon>
        <taxon>Batrachia</taxon>
        <taxon>Anura</taxon>
        <taxon>Pipoidea</taxon>
        <taxon>Pipidae</taxon>
        <taxon>Xenopodinae</taxon>
        <taxon>Xenopus</taxon>
        <taxon>Silurana</taxon>
    </lineage>
</organism>
<evidence type="ECO:0000313" key="26">
    <source>
        <dbReference type="RefSeq" id="XP_002931899.3"/>
    </source>
</evidence>
<evidence type="ECO:0000256" key="22">
    <source>
        <dbReference type="SAM" id="MobiDB-lite"/>
    </source>
</evidence>
<dbReference type="Pfam" id="PF00580">
    <property type="entry name" value="UvrD-helicase"/>
    <property type="match status" value="1"/>
</dbReference>
<evidence type="ECO:0000256" key="9">
    <source>
        <dbReference type="ARBA" id="ARBA00022801"/>
    </source>
</evidence>
<keyword evidence="7" id="KW-0227">DNA damage</keyword>
<accession>A0A6I8RZN1</accession>
<evidence type="ECO:0000256" key="11">
    <source>
        <dbReference type="ARBA" id="ARBA00022840"/>
    </source>
</evidence>
<dbReference type="GO" id="GO:0005524">
    <property type="term" value="F:ATP binding"/>
    <property type="evidence" value="ECO:0007669"/>
    <property type="project" value="UniProtKB-KW"/>
</dbReference>
<evidence type="ECO:0000256" key="6">
    <source>
        <dbReference type="ARBA" id="ARBA00022741"/>
    </source>
</evidence>
<dbReference type="AlphaFoldDB" id="A0A6I8RZN1"/>
<evidence type="ECO:0000256" key="19">
    <source>
        <dbReference type="ARBA" id="ARBA00071173"/>
    </source>
</evidence>
<dbReference type="SUPFAM" id="SSF52540">
    <property type="entry name" value="P-loop containing nucleoside triphosphate hydrolases"/>
    <property type="match status" value="1"/>
</dbReference>
<comment type="catalytic activity">
    <reaction evidence="16">
        <text>Couples ATP hydrolysis with the unwinding of duplex DNA by translocating in the 3'-5' direction.</text>
        <dbReference type="EC" id="5.6.2.4"/>
    </reaction>
</comment>
<dbReference type="CDD" id="cd18786">
    <property type="entry name" value="SF1_C"/>
    <property type="match status" value="1"/>
</dbReference>
<reference evidence="26" key="3">
    <citation type="submission" date="2025-04" db="UniProtKB">
        <authorList>
            <consortium name="RefSeq"/>
        </authorList>
    </citation>
    <scope>IDENTIFICATION</scope>
    <source>
        <strain evidence="26">Nigerian</strain>
        <tissue evidence="26">Liver and blood</tissue>
    </source>
</reference>
<name>A0A6I8RZN1_XENTR</name>